<evidence type="ECO:0000313" key="2">
    <source>
        <dbReference type="EMBL" id="RMZ55562.1"/>
    </source>
</evidence>
<dbReference type="InterPro" id="IPR040911">
    <property type="entry name" value="Exostosin_GT47"/>
</dbReference>
<comment type="caution">
    <text evidence="2">The sequence shown here is derived from an EMBL/GenBank/DDBJ whole genome shotgun (WGS) entry which is preliminary data.</text>
</comment>
<dbReference type="Proteomes" id="UP000279271">
    <property type="component" value="Unassembled WGS sequence"/>
</dbReference>
<evidence type="ECO:0000259" key="1">
    <source>
        <dbReference type="Pfam" id="PF03016"/>
    </source>
</evidence>
<dbReference type="Pfam" id="PF03016">
    <property type="entry name" value="Exostosin_GT47"/>
    <property type="match status" value="1"/>
</dbReference>
<dbReference type="EMBL" id="QOKY01000160">
    <property type="protein sequence ID" value="RMZ55562.1"/>
    <property type="molecule type" value="Genomic_DNA"/>
</dbReference>
<reference evidence="3" key="1">
    <citation type="journal article" date="2018" name="Algal Res.">
        <title>Characterization of plant carbon substrate utilization by Auxenochlorella protothecoides.</title>
        <authorList>
            <person name="Vogler B.W."/>
            <person name="Starkenburg S.R."/>
            <person name="Sudasinghe N."/>
            <person name="Schambach J.Y."/>
            <person name="Rollin J.A."/>
            <person name="Pattathil S."/>
            <person name="Barry A.N."/>
        </authorList>
    </citation>
    <scope>NUCLEOTIDE SEQUENCE [LARGE SCALE GENOMIC DNA]</scope>
    <source>
        <strain evidence="3">UTEX 25</strain>
    </source>
</reference>
<name>A0A3M7L208_AUXPR</name>
<accession>A0A3M7L208</accession>
<sequence>MAPADFQYSTEAWLAAAIRNSSHAARDVASADFVFVDLHCYHLSWLAYNHPRGSKEGREDPAPLIWRAVEGLLDLPRFRVTKGAAFALASPTPALQRFFPDDDVCEELASVLHLVPEAANLCVWTRGAPARNALILPYVASTDLDLGAAPDARRDLHLFFQGGCGNPAPEVRGLFGAGKMLRWELVQALGSPGPGGAPAPADVHARCACDICEGHLPHADVLAAMRRAVFCPIIASNAQSSRRLSEAVLSGCIPQAACLCLMSGLWGGAQGYARMLGAGLSLPGRCLGALALGVRLLRLALARRR</sequence>
<proteinExistence type="predicted"/>
<dbReference type="AlphaFoldDB" id="A0A3M7L208"/>
<feature type="domain" description="Exostosin GT47" evidence="1">
    <location>
        <begin position="7"/>
        <end position="254"/>
    </location>
</feature>
<evidence type="ECO:0000313" key="3">
    <source>
        <dbReference type="Proteomes" id="UP000279271"/>
    </source>
</evidence>
<organism evidence="2 3">
    <name type="scientific">Auxenochlorella protothecoides</name>
    <name type="common">Green microalga</name>
    <name type="synonym">Chlorella protothecoides</name>
    <dbReference type="NCBI Taxonomy" id="3075"/>
    <lineage>
        <taxon>Eukaryota</taxon>
        <taxon>Viridiplantae</taxon>
        <taxon>Chlorophyta</taxon>
        <taxon>core chlorophytes</taxon>
        <taxon>Trebouxiophyceae</taxon>
        <taxon>Chlorellales</taxon>
        <taxon>Chlorellaceae</taxon>
        <taxon>Auxenochlorella</taxon>
    </lineage>
</organism>
<gene>
    <name evidence="2" type="ORF">APUTEX25_000145</name>
</gene>
<protein>
    <recommendedName>
        <fullName evidence="1">Exostosin GT47 domain-containing protein</fullName>
    </recommendedName>
</protein>